<keyword evidence="3" id="KW-1185">Reference proteome</keyword>
<feature type="non-terminal residue" evidence="2">
    <location>
        <position position="1"/>
    </location>
</feature>
<dbReference type="EMBL" id="JAAAJA010001601">
    <property type="protein sequence ID" value="KAG0247098.1"/>
    <property type="molecule type" value="Genomic_DNA"/>
</dbReference>
<dbReference type="AlphaFoldDB" id="A0A9P6PKU3"/>
<dbReference type="Proteomes" id="UP000726737">
    <property type="component" value="Unassembled WGS sequence"/>
</dbReference>
<proteinExistence type="predicted"/>
<evidence type="ECO:0000313" key="3">
    <source>
        <dbReference type="Proteomes" id="UP000726737"/>
    </source>
</evidence>
<name>A0A9P6PKU3_9FUNG</name>
<reference evidence="2" key="1">
    <citation type="journal article" date="2020" name="Fungal Divers.">
        <title>Resolving the Mortierellaceae phylogeny through synthesis of multi-gene phylogenetics and phylogenomics.</title>
        <authorList>
            <person name="Vandepol N."/>
            <person name="Liber J."/>
            <person name="Desiro A."/>
            <person name="Na H."/>
            <person name="Kennedy M."/>
            <person name="Barry K."/>
            <person name="Grigoriev I.V."/>
            <person name="Miller A.N."/>
            <person name="O'Donnell K."/>
            <person name="Stajich J.E."/>
            <person name="Bonito G."/>
        </authorList>
    </citation>
    <scope>NUCLEOTIDE SEQUENCE</scope>
    <source>
        <strain evidence="2">KOD948</strain>
    </source>
</reference>
<protein>
    <submittedName>
        <fullName evidence="2">Uncharacterized protein</fullName>
    </submittedName>
</protein>
<gene>
    <name evidence="2" type="ORF">BG011_002047</name>
</gene>
<dbReference type="OrthoDB" id="2413133at2759"/>
<accession>A0A9P6PKU3</accession>
<feature type="region of interest" description="Disordered" evidence="1">
    <location>
        <begin position="77"/>
        <end position="105"/>
    </location>
</feature>
<feature type="compositionally biased region" description="Polar residues" evidence="1">
    <location>
        <begin position="86"/>
        <end position="105"/>
    </location>
</feature>
<organism evidence="2 3">
    <name type="scientific">Mortierella polycephala</name>
    <dbReference type="NCBI Taxonomy" id="41804"/>
    <lineage>
        <taxon>Eukaryota</taxon>
        <taxon>Fungi</taxon>
        <taxon>Fungi incertae sedis</taxon>
        <taxon>Mucoromycota</taxon>
        <taxon>Mortierellomycotina</taxon>
        <taxon>Mortierellomycetes</taxon>
        <taxon>Mortierellales</taxon>
        <taxon>Mortierellaceae</taxon>
        <taxon>Mortierella</taxon>
    </lineage>
</organism>
<sequence>LVGAIYNTGLQLDAPFDIVILNVVTIFTNGNDSGSVRGSSALMKGFKNAFFGILAMEDLETGSPVAEKTVTEIEARGFESTKVGRDTSTIGGDSNDSLSTMEVKE</sequence>
<evidence type="ECO:0000256" key="1">
    <source>
        <dbReference type="SAM" id="MobiDB-lite"/>
    </source>
</evidence>
<comment type="caution">
    <text evidence="2">The sequence shown here is derived from an EMBL/GenBank/DDBJ whole genome shotgun (WGS) entry which is preliminary data.</text>
</comment>
<evidence type="ECO:0000313" key="2">
    <source>
        <dbReference type="EMBL" id="KAG0247098.1"/>
    </source>
</evidence>